<dbReference type="Pfam" id="PF14375">
    <property type="entry name" value="Cys_rich_CWC"/>
    <property type="match status" value="1"/>
</dbReference>
<protein>
    <recommendedName>
        <fullName evidence="3">DNA or RNA helicase of superfamily II</fullName>
    </recommendedName>
</protein>
<evidence type="ECO:0000313" key="2">
    <source>
        <dbReference type="Proteomes" id="UP001165044"/>
    </source>
</evidence>
<proteinExistence type="predicted"/>
<organism evidence="1 2">
    <name type="scientific">Geothrix edaphica</name>
    <dbReference type="NCBI Taxonomy" id="2927976"/>
    <lineage>
        <taxon>Bacteria</taxon>
        <taxon>Pseudomonadati</taxon>
        <taxon>Acidobacteriota</taxon>
        <taxon>Holophagae</taxon>
        <taxon>Holophagales</taxon>
        <taxon>Holophagaceae</taxon>
        <taxon>Geothrix</taxon>
    </lineage>
</organism>
<keyword evidence="2" id="KW-1185">Reference proteome</keyword>
<comment type="caution">
    <text evidence="1">The sequence shown here is derived from an EMBL/GenBank/DDBJ whole genome shotgun (WGS) entry which is preliminary data.</text>
</comment>
<accession>A0ABQ5PWM7</accession>
<dbReference type="EMBL" id="BSDC01000001">
    <property type="protein sequence ID" value="GLH66751.1"/>
    <property type="molecule type" value="Genomic_DNA"/>
</dbReference>
<reference evidence="1" key="1">
    <citation type="journal article" date="2023" name="Antonie Van Leeuwenhoek">
        <title>Mesoterricola silvestris gen. nov., sp. nov., Mesoterricola sediminis sp. nov., Geothrix oryzae sp. nov., Geothrix edaphica sp. nov., Geothrix rubra sp. nov., and Geothrix limicola sp. nov., six novel members of Acidobacteriota isolated from soils.</title>
        <authorList>
            <person name="Itoh H."/>
            <person name="Sugisawa Y."/>
            <person name="Mise K."/>
            <person name="Xu Z."/>
            <person name="Kuniyasu M."/>
            <person name="Ushijima N."/>
            <person name="Kawano K."/>
            <person name="Kobayashi E."/>
            <person name="Shiratori Y."/>
            <person name="Masuda Y."/>
            <person name="Senoo K."/>
        </authorList>
    </citation>
    <scope>NUCLEOTIDE SEQUENCE</scope>
    <source>
        <strain evidence="1">Red802</strain>
    </source>
</reference>
<evidence type="ECO:0000313" key="1">
    <source>
        <dbReference type="EMBL" id="GLH66751.1"/>
    </source>
</evidence>
<sequence length="76" mass="8160">MPLDYQHLTDAQRQTCPLCGGPNGCVPSACGRTDVPCWCTTVIFNPASLALIPDELRNVVCLCRRCAEAPPTEGRG</sequence>
<evidence type="ECO:0008006" key="3">
    <source>
        <dbReference type="Google" id="ProtNLM"/>
    </source>
</evidence>
<name>A0ABQ5PWM7_9BACT</name>
<dbReference type="InterPro" id="IPR032720">
    <property type="entry name" value="Cys_rich_CWC"/>
</dbReference>
<gene>
    <name evidence="1" type="ORF">GETHED_11150</name>
</gene>
<dbReference type="RefSeq" id="WP_285607315.1">
    <property type="nucleotide sequence ID" value="NZ_BSDC01000001.1"/>
</dbReference>
<dbReference type="Proteomes" id="UP001165044">
    <property type="component" value="Unassembled WGS sequence"/>
</dbReference>